<evidence type="ECO:0000313" key="1">
    <source>
        <dbReference type="EMBL" id="MST67916.1"/>
    </source>
</evidence>
<organism evidence="1 2">
    <name type="scientific">Oliverpabstia intestinalis</name>
    <dbReference type="NCBI Taxonomy" id="2606633"/>
    <lineage>
        <taxon>Bacteria</taxon>
        <taxon>Bacillati</taxon>
        <taxon>Bacillota</taxon>
        <taxon>Clostridia</taxon>
        <taxon>Lachnospirales</taxon>
        <taxon>Lachnospiraceae</taxon>
        <taxon>Oliverpabstia</taxon>
    </lineage>
</organism>
<accession>A0A7X2P5L6</accession>
<reference evidence="1 2" key="1">
    <citation type="submission" date="2019-08" db="EMBL/GenBank/DDBJ databases">
        <title>In-depth cultivation of the pig gut microbiome towards novel bacterial diversity and tailored functional studies.</title>
        <authorList>
            <person name="Wylensek D."/>
            <person name="Hitch T.C.A."/>
            <person name="Clavel T."/>
        </authorList>
    </citation>
    <scope>NUCLEOTIDE SEQUENCE [LARGE SCALE GENOMIC DNA]</scope>
    <source>
        <strain evidence="1 2">BSM-380-WT-5A</strain>
    </source>
</reference>
<dbReference type="AlphaFoldDB" id="A0A7X2P5L6"/>
<dbReference type="EMBL" id="VUMS01000057">
    <property type="protein sequence ID" value="MST67916.1"/>
    <property type="molecule type" value="Genomic_DNA"/>
</dbReference>
<dbReference type="Proteomes" id="UP000440513">
    <property type="component" value="Unassembled WGS sequence"/>
</dbReference>
<dbReference type="RefSeq" id="WP_154433216.1">
    <property type="nucleotide sequence ID" value="NZ_VUMS01000057.1"/>
</dbReference>
<protein>
    <submittedName>
        <fullName evidence="1">Uncharacterized protein</fullName>
    </submittedName>
</protein>
<name>A0A7X2P5L6_9FIRM</name>
<proteinExistence type="predicted"/>
<comment type="caution">
    <text evidence="1">The sequence shown here is derived from an EMBL/GenBank/DDBJ whole genome shotgun (WGS) entry which is preliminary data.</text>
</comment>
<gene>
    <name evidence="1" type="ORF">FYJ57_14715</name>
</gene>
<evidence type="ECO:0000313" key="2">
    <source>
        <dbReference type="Proteomes" id="UP000440513"/>
    </source>
</evidence>
<keyword evidence="2" id="KW-1185">Reference proteome</keyword>
<sequence>MVTPGEHLALTPDKEELKIHAYAIDANRYLSGGCVTEEDLKETVREYMQWKFMQAFQRK</sequence>